<sequence>MRLKFDGLLSQGLGVALLSLALGVAQAQPVAKVRPKPTAAAAAPVVPLPERVRELGGIEEYRLANGLQVLLFPDATQTTTTVNITYRVGSRHEAPGEYGMAHLLEHMLFKGTERQKDIPGAMAQRGVRFNGTTTVDRTNYFASFNANADTLAFLIDLEADRMANSRVAKADLDTEMTVVRNEFERGENQPFAVLSQRVNAAAYTWHPYGNATIGPKSDIENVPIEKLQAFYKRYYRPDNATLLIAGQFDKAATLALITRHFGAIARPATPVPQPYTVEPAQDGERSVVVRRVGGQPILLATYHVPAITHPDTAPLIVYGLLMSLQPSGQLYKQIVEPKLAVAAGIGGAGGAEPGTVSAFAALPPDADVSKVETLLLDLAEGRTAKPFEESELARVRDIAVNSYRQQMKNPEALIQQISGLIAAGDWRLLFQLMEEIPKVTLADVERVRAAYFKPANRTLGRYLPAAASERVEIPAAPPLEQRLAGLQGPPKVEAGEQLEPVPAVLESRTKRATLPSGISLHTLQKQTRGNTVVLQMQLRWGERDATFARNGTGMIGSLMNEGSGNLTKQQLQDALIKLRAGLNIAGYDQGATIFLSAERDTLLPALRVVADVLRRPNLPQDAFDREVKASLAGIEASRQEPGVLRQEATRGHYNAARGVKLGHPDYVMGVDERIAELKATTLDDVKSFYADYWSANDVLISVVGALPDGLAAEVDKLFGDWKKPAAPKFVRHVPKHLAVPPTRIDAIARDKANAIVRLHETLPLNTEDADYAALELAVHVFGGGGLESRLSERVRQKEGLTYGIGASLSADFWGNEGSFAIQASYAPDKRERVIAVIKEEVERMSAQGLTAAELARAKKDILEGRKQSRADPGALAGGLTSLAERGENWAAAQKRDDVLAAVTVEQANAAWRKHIKADNFVISTAGDFK</sequence>
<dbReference type="InterPro" id="IPR001431">
    <property type="entry name" value="Pept_M16_Zn_BS"/>
</dbReference>
<dbReference type="InterPro" id="IPR011249">
    <property type="entry name" value="Metalloenz_LuxS/M16"/>
</dbReference>
<dbReference type="Gene3D" id="3.30.830.10">
    <property type="entry name" value="Metalloenzyme, LuxS/M16 peptidase-like"/>
    <property type="match status" value="4"/>
</dbReference>
<gene>
    <name evidence="6" type="ORF">ACG00Y_02135</name>
</gene>
<evidence type="ECO:0000256" key="1">
    <source>
        <dbReference type="ARBA" id="ARBA00001947"/>
    </source>
</evidence>
<name>A0ABW7EWF8_9BURK</name>
<dbReference type="PROSITE" id="PS00143">
    <property type="entry name" value="INSULINASE"/>
    <property type="match status" value="1"/>
</dbReference>
<evidence type="ECO:0000256" key="3">
    <source>
        <dbReference type="RuleBase" id="RU004447"/>
    </source>
</evidence>
<dbReference type="EMBL" id="JBIGHV010000001">
    <property type="protein sequence ID" value="MFG6428691.1"/>
    <property type="molecule type" value="Genomic_DNA"/>
</dbReference>
<dbReference type="Proteomes" id="UP001606210">
    <property type="component" value="Unassembled WGS sequence"/>
</dbReference>
<evidence type="ECO:0000259" key="5">
    <source>
        <dbReference type="Pfam" id="PF05193"/>
    </source>
</evidence>
<evidence type="ECO:0000313" key="6">
    <source>
        <dbReference type="EMBL" id="MFG6428691.1"/>
    </source>
</evidence>
<comment type="similarity">
    <text evidence="2 3">Belongs to the peptidase M16 family.</text>
</comment>
<dbReference type="InterPro" id="IPR007863">
    <property type="entry name" value="Peptidase_M16_C"/>
</dbReference>
<evidence type="ECO:0000259" key="4">
    <source>
        <dbReference type="Pfam" id="PF00675"/>
    </source>
</evidence>
<dbReference type="Pfam" id="PF00675">
    <property type="entry name" value="Peptidase_M16"/>
    <property type="match status" value="1"/>
</dbReference>
<keyword evidence="7" id="KW-1185">Reference proteome</keyword>
<proteinExistence type="inferred from homology"/>
<feature type="domain" description="Peptidase M16 N-terminal" evidence="4">
    <location>
        <begin position="71"/>
        <end position="216"/>
    </location>
</feature>
<dbReference type="InterPro" id="IPR011765">
    <property type="entry name" value="Pept_M16_N"/>
</dbReference>
<comment type="cofactor">
    <cofactor evidence="1">
        <name>Zn(2+)</name>
        <dbReference type="ChEBI" id="CHEBI:29105"/>
    </cofactor>
</comment>
<feature type="domain" description="Peptidase M16 C-terminal" evidence="5">
    <location>
        <begin position="681"/>
        <end position="859"/>
    </location>
</feature>
<evidence type="ECO:0000313" key="7">
    <source>
        <dbReference type="Proteomes" id="UP001606210"/>
    </source>
</evidence>
<evidence type="ECO:0000256" key="2">
    <source>
        <dbReference type="ARBA" id="ARBA00007261"/>
    </source>
</evidence>
<comment type="caution">
    <text evidence="6">The sequence shown here is derived from an EMBL/GenBank/DDBJ whole genome shotgun (WGS) entry which is preliminary data.</text>
</comment>
<dbReference type="RefSeq" id="WP_394475621.1">
    <property type="nucleotide sequence ID" value="NZ_JBIGHV010000001.1"/>
</dbReference>
<dbReference type="InterPro" id="IPR050361">
    <property type="entry name" value="MPP/UQCRC_Complex"/>
</dbReference>
<dbReference type="PANTHER" id="PTHR11851">
    <property type="entry name" value="METALLOPROTEASE"/>
    <property type="match status" value="1"/>
</dbReference>
<feature type="domain" description="Peptidase M16 C-terminal" evidence="5">
    <location>
        <begin position="223"/>
        <end position="397"/>
    </location>
</feature>
<reference evidence="6 7" key="1">
    <citation type="submission" date="2024-08" db="EMBL/GenBank/DDBJ databases">
        <authorList>
            <person name="Lu H."/>
        </authorList>
    </citation>
    <scope>NUCLEOTIDE SEQUENCE [LARGE SCALE GENOMIC DNA]</scope>
    <source>
        <strain evidence="6 7">LYH14W</strain>
    </source>
</reference>
<accession>A0ABW7EWF8</accession>
<organism evidence="6 7">
    <name type="scientific">Pelomonas parva</name>
    <dbReference type="NCBI Taxonomy" id="3299032"/>
    <lineage>
        <taxon>Bacteria</taxon>
        <taxon>Pseudomonadati</taxon>
        <taxon>Pseudomonadota</taxon>
        <taxon>Betaproteobacteria</taxon>
        <taxon>Burkholderiales</taxon>
        <taxon>Sphaerotilaceae</taxon>
        <taxon>Roseateles</taxon>
    </lineage>
</organism>
<protein>
    <submittedName>
        <fullName evidence="6">M16 family metallopeptidase</fullName>
    </submittedName>
</protein>
<dbReference type="SUPFAM" id="SSF63411">
    <property type="entry name" value="LuxS/MPP-like metallohydrolase"/>
    <property type="match status" value="4"/>
</dbReference>
<dbReference type="PANTHER" id="PTHR11851:SF49">
    <property type="entry name" value="MITOCHONDRIAL-PROCESSING PEPTIDASE SUBUNIT ALPHA"/>
    <property type="match status" value="1"/>
</dbReference>
<dbReference type="Pfam" id="PF05193">
    <property type="entry name" value="Peptidase_M16_C"/>
    <property type="match status" value="2"/>
</dbReference>